<keyword evidence="2" id="KW-1185">Reference proteome</keyword>
<reference evidence="1" key="2">
    <citation type="submission" date="2020-06" db="EMBL/GenBank/DDBJ databases">
        <title>Helianthus annuus Genome sequencing and assembly Release 2.</title>
        <authorList>
            <person name="Gouzy J."/>
            <person name="Langlade N."/>
            <person name="Munos S."/>
        </authorList>
    </citation>
    <scope>NUCLEOTIDE SEQUENCE</scope>
    <source>
        <tissue evidence="1">Leaves</tissue>
    </source>
</reference>
<evidence type="ECO:0000313" key="1">
    <source>
        <dbReference type="EMBL" id="KAF5775517.1"/>
    </source>
</evidence>
<sequence>MLVLLTSTLVLSPPNISSSFSNSLSQSLMKRFLSFCPPAVVRNEIDVMEGQSEMSNSSMLFGHLQCSILSHFCIFNELRVVMTLLPQLSPSSFSPNLTNF</sequence>
<gene>
    <name evidence="1" type="ORF">HanXRQr2_Chr13g0612931</name>
</gene>
<organism evidence="1 2">
    <name type="scientific">Helianthus annuus</name>
    <name type="common">Common sunflower</name>
    <dbReference type="NCBI Taxonomy" id="4232"/>
    <lineage>
        <taxon>Eukaryota</taxon>
        <taxon>Viridiplantae</taxon>
        <taxon>Streptophyta</taxon>
        <taxon>Embryophyta</taxon>
        <taxon>Tracheophyta</taxon>
        <taxon>Spermatophyta</taxon>
        <taxon>Magnoliopsida</taxon>
        <taxon>eudicotyledons</taxon>
        <taxon>Gunneridae</taxon>
        <taxon>Pentapetalae</taxon>
        <taxon>asterids</taxon>
        <taxon>campanulids</taxon>
        <taxon>Asterales</taxon>
        <taxon>Asteraceae</taxon>
        <taxon>Asteroideae</taxon>
        <taxon>Heliantheae alliance</taxon>
        <taxon>Heliantheae</taxon>
        <taxon>Helianthus</taxon>
    </lineage>
</organism>
<comment type="caution">
    <text evidence="1">The sequence shown here is derived from an EMBL/GenBank/DDBJ whole genome shotgun (WGS) entry which is preliminary data.</text>
</comment>
<accession>A0A9K3ELJ5</accession>
<dbReference type="Proteomes" id="UP000215914">
    <property type="component" value="Unassembled WGS sequence"/>
</dbReference>
<proteinExistence type="predicted"/>
<protein>
    <submittedName>
        <fullName evidence="1">Uncharacterized protein</fullName>
    </submittedName>
</protein>
<evidence type="ECO:0000313" key="2">
    <source>
        <dbReference type="Proteomes" id="UP000215914"/>
    </source>
</evidence>
<dbReference type="Gramene" id="mRNA:HanXRQr2_Chr13g0612931">
    <property type="protein sequence ID" value="CDS:HanXRQr2_Chr13g0612931.1"/>
    <property type="gene ID" value="HanXRQr2_Chr13g0612931"/>
</dbReference>
<name>A0A9K3ELJ5_HELAN</name>
<dbReference type="AlphaFoldDB" id="A0A9K3ELJ5"/>
<dbReference type="EMBL" id="MNCJ02000328">
    <property type="protein sequence ID" value="KAF5775517.1"/>
    <property type="molecule type" value="Genomic_DNA"/>
</dbReference>
<reference evidence="1" key="1">
    <citation type="journal article" date="2017" name="Nature">
        <title>The sunflower genome provides insights into oil metabolism, flowering and Asterid evolution.</title>
        <authorList>
            <person name="Badouin H."/>
            <person name="Gouzy J."/>
            <person name="Grassa C.J."/>
            <person name="Murat F."/>
            <person name="Staton S.E."/>
            <person name="Cottret L."/>
            <person name="Lelandais-Briere C."/>
            <person name="Owens G.L."/>
            <person name="Carrere S."/>
            <person name="Mayjonade B."/>
            <person name="Legrand L."/>
            <person name="Gill N."/>
            <person name="Kane N.C."/>
            <person name="Bowers J.E."/>
            <person name="Hubner S."/>
            <person name="Bellec A."/>
            <person name="Berard A."/>
            <person name="Berges H."/>
            <person name="Blanchet N."/>
            <person name="Boniface M.C."/>
            <person name="Brunel D."/>
            <person name="Catrice O."/>
            <person name="Chaidir N."/>
            <person name="Claudel C."/>
            <person name="Donnadieu C."/>
            <person name="Faraut T."/>
            <person name="Fievet G."/>
            <person name="Helmstetter N."/>
            <person name="King M."/>
            <person name="Knapp S.J."/>
            <person name="Lai Z."/>
            <person name="Le Paslier M.C."/>
            <person name="Lippi Y."/>
            <person name="Lorenzon L."/>
            <person name="Mandel J.R."/>
            <person name="Marage G."/>
            <person name="Marchand G."/>
            <person name="Marquand E."/>
            <person name="Bret-Mestries E."/>
            <person name="Morien E."/>
            <person name="Nambeesan S."/>
            <person name="Nguyen T."/>
            <person name="Pegot-Espagnet P."/>
            <person name="Pouilly N."/>
            <person name="Raftis F."/>
            <person name="Sallet E."/>
            <person name="Schiex T."/>
            <person name="Thomas J."/>
            <person name="Vandecasteele C."/>
            <person name="Vares D."/>
            <person name="Vear F."/>
            <person name="Vautrin S."/>
            <person name="Crespi M."/>
            <person name="Mangin B."/>
            <person name="Burke J.M."/>
            <person name="Salse J."/>
            <person name="Munos S."/>
            <person name="Vincourt P."/>
            <person name="Rieseberg L.H."/>
            <person name="Langlade N.B."/>
        </authorList>
    </citation>
    <scope>NUCLEOTIDE SEQUENCE</scope>
    <source>
        <tissue evidence="1">Leaves</tissue>
    </source>
</reference>